<dbReference type="Gene3D" id="1.10.10.1450">
    <property type="match status" value="1"/>
</dbReference>
<dbReference type="EMBL" id="CP092863">
    <property type="protein sequence ID" value="UYV61404.1"/>
    <property type="molecule type" value="Genomic_DNA"/>
</dbReference>
<feature type="domain" description="Mos1 transposase HTH" evidence="2">
    <location>
        <begin position="10"/>
        <end position="48"/>
    </location>
</feature>
<evidence type="ECO:0000313" key="4">
    <source>
        <dbReference type="Proteomes" id="UP001235939"/>
    </source>
</evidence>
<sequence length="330" mass="35995">MAISEPKSAHLREVLLFAFNWKKSATEAHRMLEEVYSDHALSKSQCYRASARPASARLAPPKVKVRNRVESMEEESRMSSASKAVTNLILDTSAATMEADDNFVVTQEMAPQLPQFVVLASLKEALPAKTHVWSKTIVDFSPDLLGVVCSGSLLVCTVLTYGSASCCNCYGVAQEVAGGDVSAQELEELENEGLLMRQIMETKRLLEGSVAPQPRVDSATSGMGVAGLRELVQAVSRQAAPLGRLLEYLQEDSDSMVAELATWRSERQTAAEQLRMASQESEAHLAPLRAELMELEAALTDQQASLTVLRGTLQRNESHMARMLASLQPS</sequence>
<name>A0ABY6JZD6_9ARAC</name>
<feature type="domain" description="TRAF3-interacting protein 1 C-terminal" evidence="1">
    <location>
        <begin position="187"/>
        <end position="326"/>
    </location>
</feature>
<organism evidence="3 4">
    <name type="scientific">Cordylochernes scorpioides</name>
    <dbReference type="NCBI Taxonomy" id="51811"/>
    <lineage>
        <taxon>Eukaryota</taxon>
        <taxon>Metazoa</taxon>
        <taxon>Ecdysozoa</taxon>
        <taxon>Arthropoda</taxon>
        <taxon>Chelicerata</taxon>
        <taxon>Arachnida</taxon>
        <taxon>Pseudoscorpiones</taxon>
        <taxon>Cheliferoidea</taxon>
        <taxon>Chernetidae</taxon>
        <taxon>Cordylochernes</taxon>
    </lineage>
</organism>
<evidence type="ECO:0000313" key="3">
    <source>
        <dbReference type="EMBL" id="UYV61404.1"/>
    </source>
</evidence>
<dbReference type="InterPro" id="IPR041426">
    <property type="entry name" value="Mos1_HTH"/>
</dbReference>
<accession>A0ABY6JZD6</accession>
<dbReference type="PANTHER" id="PTHR31363:SF0">
    <property type="entry name" value="TRAF3-INTERACTING PROTEIN 1"/>
    <property type="match status" value="1"/>
</dbReference>
<reference evidence="3 4" key="1">
    <citation type="submission" date="2022-01" db="EMBL/GenBank/DDBJ databases">
        <title>A chromosomal length assembly of Cordylochernes scorpioides.</title>
        <authorList>
            <person name="Zeh D."/>
            <person name="Zeh J."/>
        </authorList>
    </citation>
    <scope>NUCLEOTIDE SEQUENCE [LARGE SCALE GENOMIC DNA]</scope>
    <source>
        <strain evidence="3">IN4F17</strain>
        <tissue evidence="3">Whole Body</tissue>
    </source>
</reference>
<evidence type="ECO:0000259" key="2">
    <source>
        <dbReference type="Pfam" id="PF17906"/>
    </source>
</evidence>
<dbReference type="Proteomes" id="UP001235939">
    <property type="component" value="Chromosome 01"/>
</dbReference>
<dbReference type="PANTHER" id="PTHR31363">
    <property type="entry name" value="TRAF3-INTERACTING PROTEIN 1"/>
    <property type="match status" value="1"/>
</dbReference>
<dbReference type="InterPro" id="IPR018799">
    <property type="entry name" value="TRAF3IP1"/>
</dbReference>
<dbReference type="InterPro" id="IPR041476">
    <property type="entry name" value="TRAF3IP1_C"/>
</dbReference>
<dbReference type="Pfam" id="PF17749">
    <property type="entry name" value="MIP-T3_C"/>
    <property type="match status" value="1"/>
</dbReference>
<gene>
    <name evidence="3" type="ORF">LAZ67_1004731</name>
</gene>
<keyword evidence="4" id="KW-1185">Reference proteome</keyword>
<evidence type="ECO:0000259" key="1">
    <source>
        <dbReference type="Pfam" id="PF17749"/>
    </source>
</evidence>
<protein>
    <submittedName>
        <fullName evidence="3">TRAF3IP1</fullName>
    </submittedName>
</protein>
<proteinExistence type="predicted"/>
<dbReference type="Pfam" id="PF17906">
    <property type="entry name" value="HTH_48"/>
    <property type="match status" value="1"/>
</dbReference>